<dbReference type="Proteomes" id="UP001060085">
    <property type="component" value="Linkage Group LG07"/>
</dbReference>
<dbReference type="EMBL" id="CM044707">
    <property type="protein sequence ID" value="KAI5655511.1"/>
    <property type="molecule type" value="Genomic_DNA"/>
</dbReference>
<protein>
    <submittedName>
        <fullName evidence="1">Uncharacterized protein</fullName>
    </submittedName>
</protein>
<proteinExistence type="predicted"/>
<comment type="caution">
    <text evidence="1">The sequence shown here is derived from an EMBL/GenBank/DDBJ whole genome shotgun (WGS) entry which is preliminary data.</text>
</comment>
<evidence type="ECO:0000313" key="2">
    <source>
        <dbReference type="Proteomes" id="UP001060085"/>
    </source>
</evidence>
<evidence type="ECO:0000313" key="1">
    <source>
        <dbReference type="EMBL" id="KAI5655511.1"/>
    </source>
</evidence>
<organism evidence="1 2">
    <name type="scientific">Catharanthus roseus</name>
    <name type="common">Madagascar periwinkle</name>
    <name type="synonym">Vinca rosea</name>
    <dbReference type="NCBI Taxonomy" id="4058"/>
    <lineage>
        <taxon>Eukaryota</taxon>
        <taxon>Viridiplantae</taxon>
        <taxon>Streptophyta</taxon>
        <taxon>Embryophyta</taxon>
        <taxon>Tracheophyta</taxon>
        <taxon>Spermatophyta</taxon>
        <taxon>Magnoliopsida</taxon>
        <taxon>eudicotyledons</taxon>
        <taxon>Gunneridae</taxon>
        <taxon>Pentapetalae</taxon>
        <taxon>asterids</taxon>
        <taxon>lamiids</taxon>
        <taxon>Gentianales</taxon>
        <taxon>Apocynaceae</taxon>
        <taxon>Rauvolfioideae</taxon>
        <taxon>Vinceae</taxon>
        <taxon>Catharanthinae</taxon>
        <taxon>Catharanthus</taxon>
    </lineage>
</organism>
<keyword evidence="2" id="KW-1185">Reference proteome</keyword>
<sequence length="669" mass="74379">MLAKLGRKMGTSSQFGVLLLSIGLLLVTACAFTANEVNALTAFKEAIYEDPFLVLSNWNNLDSDPCDWSGISCSMARDHVIKINISWASLKGFIASELHNLVYLQELILHGNLLIGTIPKEIGLLKNLKVLDLGVNQLTGPIPSELGNLTTIMKINLQSNGLTGRLPPELGSLKYLEELRLDRNKLQGTVPASNSSDFSGNVHGMYMSNVQPTGLCRSQLRIADFSYNFFIGSIPKCLGYLPRFNFRGNCLEDKDPKQRPSMQCGGTPTPRSHPAVSNKHRAAEDDSKHHASTSRPAWLLILEIVTGVMVGVLFLVALFTALQKCKNKSSIIIPWKKSASEKECMAVYIDSEMLKDVMKYSRQELEVACEDFSNIIGSSPDSHVYKGTLKGGPEIAVISLCVKEEHWTGFLELYYQKEVADLARLNHENAGKLLGYCRESSPFTRMLIFEYASNGTLYEHLHYGEGCQLSWTRRMKIIIGIAKGLTYLHTELDPPFTISELNSNAVYLTEDFSPKLVDFESWKNILSRSEKNSGNISNEGAICVLPNALEARHLDIQGNIYAFGVLLLEIVSGRPPYCEDKGRLVDWAKEYLEVPEVMSYVVDPELKHFRYEDLKVICEVVSTCVQPSSKNCRSSMKDLCEMLESGIDTSISVELKASSLAWAELALSS</sequence>
<gene>
    <name evidence="1" type="ORF">M9H77_32698</name>
</gene>
<reference evidence="2" key="1">
    <citation type="journal article" date="2023" name="Nat. Plants">
        <title>Single-cell RNA sequencing provides a high-resolution roadmap for understanding the multicellular compartmentation of specialized metabolism.</title>
        <authorList>
            <person name="Sun S."/>
            <person name="Shen X."/>
            <person name="Li Y."/>
            <person name="Li Y."/>
            <person name="Wang S."/>
            <person name="Li R."/>
            <person name="Zhang H."/>
            <person name="Shen G."/>
            <person name="Guo B."/>
            <person name="Wei J."/>
            <person name="Xu J."/>
            <person name="St-Pierre B."/>
            <person name="Chen S."/>
            <person name="Sun C."/>
        </authorList>
    </citation>
    <scope>NUCLEOTIDE SEQUENCE [LARGE SCALE GENOMIC DNA]</scope>
</reference>
<accession>A0ACC0A414</accession>
<name>A0ACC0A414_CATRO</name>